<dbReference type="SUPFAM" id="SSF55040">
    <property type="entry name" value="Molybdenum cofactor biosynthesis protein C, MoaC"/>
    <property type="match status" value="1"/>
</dbReference>
<name>A0A2T0FDS4_9ASCO</name>
<keyword evidence="8" id="KW-1185">Reference proteome</keyword>
<evidence type="ECO:0000256" key="3">
    <source>
        <dbReference type="ARBA" id="ARBA00012575"/>
    </source>
</evidence>
<dbReference type="InterPro" id="IPR002820">
    <property type="entry name" value="Mopterin_CF_biosynth-C_dom"/>
</dbReference>
<evidence type="ECO:0000313" key="8">
    <source>
        <dbReference type="Proteomes" id="UP000238350"/>
    </source>
</evidence>
<dbReference type="NCBIfam" id="NF006870">
    <property type="entry name" value="PRK09364.1"/>
    <property type="match status" value="1"/>
</dbReference>
<gene>
    <name evidence="7" type="ORF">B9G98_00751</name>
</gene>
<dbReference type="PANTHER" id="PTHR22960">
    <property type="entry name" value="MOLYBDOPTERIN COFACTOR SYNTHESIS PROTEIN A"/>
    <property type="match status" value="1"/>
</dbReference>
<dbReference type="CDD" id="cd01420">
    <property type="entry name" value="MoaC_PE"/>
    <property type="match status" value="1"/>
</dbReference>
<reference evidence="7 8" key="1">
    <citation type="submission" date="2017-04" db="EMBL/GenBank/DDBJ databases">
        <title>Genome sequencing of [Candida] sorbophila.</title>
        <authorList>
            <person name="Ahn J.O."/>
        </authorList>
    </citation>
    <scope>NUCLEOTIDE SEQUENCE [LARGE SCALE GENOMIC DNA]</scope>
    <source>
        <strain evidence="7 8">DS02</strain>
    </source>
</reference>
<dbReference type="InterPro" id="IPR047594">
    <property type="entry name" value="MoaC_bact/euk"/>
</dbReference>
<dbReference type="OrthoDB" id="429626at2759"/>
<evidence type="ECO:0000256" key="1">
    <source>
        <dbReference type="ARBA" id="ARBA00001637"/>
    </source>
</evidence>
<dbReference type="GO" id="GO:0061798">
    <property type="term" value="F:GTP 3',8'-cyclase activity"/>
    <property type="evidence" value="ECO:0007669"/>
    <property type="project" value="TreeGrafter"/>
</dbReference>
<dbReference type="PANTHER" id="PTHR22960:SF0">
    <property type="entry name" value="MOLYBDENUM COFACTOR BIOSYNTHESIS PROTEIN 1"/>
    <property type="match status" value="1"/>
</dbReference>
<dbReference type="UniPathway" id="UPA00344"/>
<evidence type="ECO:0000256" key="2">
    <source>
        <dbReference type="ARBA" id="ARBA00005046"/>
    </source>
</evidence>
<comment type="caution">
    <text evidence="7">The sequence shown here is derived from an EMBL/GenBank/DDBJ whole genome shotgun (WGS) entry which is preliminary data.</text>
</comment>
<organism evidence="7 8">
    <name type="scientific">Wickerhamiella sorbophila</name>
    <dbReference type="NCBI Taxonomy" id="45607"/>
    <lineage>
        <taxon>Eukaryota</taxon>
        <taxon>Fungi</taxon>
        <taxon>Dikarya</taxon>
        <taxon>Ascomycota</taxon>
        <taxon>Saccharomycotina</taxon>
        <taxon>Dipodascomycetes</taxon>
        <taxon>Dipodascales</taxon>
        <taxon>Trichomonascaceae</taxon>
        <taxon>Wickerhamiella</taxon>
    </lineage>
</organism>
<keyword evidence="4" id="KW-0501">Molybdenum cofactor biosynthesis</keyword>
<dbReference type="Proteomes" id="UP000238350">
    <property type="component" value="Unassembled WGS sequence"/>
</dbReference>
<proteinExistence type="predicted"/>
<dbReference type="Gene3D" id="3.30.70.640">
    <property type="entry name" value="Molybdopterin cofactor biosynthesis C (MoaC) domain"/>
    <property type="match status" value="1"/>
</dbReference>
<dbReference type="InterPro" id="IPR036522">
    <property type="entry name" value="MoaC_sf"/>
</dbReference>
<comment type="pathway">
    <text evidence="2">Cofactor biosynthesis; molybdopterin biosynthesis.</text>
</comment>
<evidence type="ECO:0000259" key="6">
    <source>
        <dbReference type="Pfam" id="PF01967"/>
    </source>
</evidence>
<dbReference type="EMBL" id="NDIQ01000001">
    <property type="protein sequence ID" value="PRT53131.1"/>
    <property type="molecule type" value="Genomic_DNA"/>
</dbReference>
<protein>
    <recommendedName>
        <fullName evidence="3">cyclic pyranopterin monophosphate synthase</fullName>
        <ecNumber evidence="3">4.6.1.17</ecNumber>
    </recommendedName>
</protein>
<dbReference type="Pfam" id="PF01967">
    <property type="entry name" value="MoaC"/>
    <property type="match status" value="1"/>
</dbReference>
<keyword evidence="5" id="KW-0456">Lyase</keyword>
<dbReference type="InterPro" id="IPR023045">
    <property type="entry name" value="MoaC"/>
</dbReference>
<dbReference type="GeneID" id="36514500"/>
<dbReference type="RefSeq" id="XP_024663077.1">
    <property type="nucleotide sequence ID" value="XM_024807309.1"/>
</dbReference>
<dbReference type="NCBIfam" id="TIGR00581">
    <property type="entry name" value="moaC"/>
    <property type="match status" value="1"/>
</dbReference>
<evidence type="ECO:0000313" key="7">
    <source>
        <dbReference type="EMBL" id="PRT53131.1"/>
    </source>
</evidence>
<sequence>MVDVAGKAETKRRATAVGRILFANHEVPKLIKSNSLKKGDVLSVARIAGIMAAKQTSSLIPLCHPLPITKIQNNLFMESNAVRVECTVECTGKTGVEMEALVGASMTLNTVYDMCKAVDRHMELKDIKVVQKSGGKHDFSL</sequence>
<dbReference type="STRING" id="45607.A0A2T0FDS4"/>
<accession>A0A2T0FDS4</accession>
<dbReference type="GO" id="GO:0006777">
    <property type="term" value="P:Mo-molybdopterin cofactor biosynthetic process"/>
    <property type="evidence" value="ECO:0007669"/>
    <property type="project" value="UniProtKB-KW"/>
</dbReference>
<dbReference type="InterPro" id="IPR050105">
    <property type="entry name" value="MoCo_biosynth_MoaA/MoaC"/>
</dbReference>
<dbReference type="AlphaFoldDB" id="A0A2T0FDS4"/>
<evidence type="ECO:0000256" key="5">
    <source>
        <dbReference type="ARBA" id="ARBA00023239"/>
    </source>
</evidence>
<dbReference type="EC" id="4.6.1.17" evidence="3"/>
<comment type="catalytic activity">
    <reaction evidence="1">
        <text>(8S)-3',8-cyclo-7,8-dihydroguanosine 5'-triphosphate = cyclic pyranopterin phosphate + diphosphate</text>
        <dbReference type="Rhea" id="RHEA:49580"/>
        <dbReference type="ChEBI" id="CHEBI:33019"/>
        <dbReference type="ChEBI" id="CHEBI:59648"/>
        <dbReference type="ChEBI" id="CHEBI:131766"/>
        <dbReference type="EC" id="4.6.1.17"/>
    </reaction>
</comment>
<feature type="domain" description="Molybdopterin cofactor biosynthesis C (MoaC)" evidence="6">
    <location>
        <begin position="1"/>
        <end position="135"/>
    </location>
</feature>
<dbReference type="GO" id="GO:0061799">
    <property type="term" value="F:cyclic pyranopterin monophosphate synthase activity"/>
    <property type="evidence" value="ECO:0007669"/>
    <property type="project" value="UniProtKB-EC"/>
</dbReference>
<evidence type="ECO:0000256" key="4">
    <source>
        <dbReference type="ARBA" id="ARBA00023150"/>
    </source>
</evidence>